<keyword evidence="4" id="KW-1185">Reference proteome</keyword>
<dbReference type="SUPFAM" id="SSF54637">
    <property type="entry name" value="Thioesterase/thiol ester dehydrase-isomerase"/>
    <property type="match status" value="1"/>
</dbReference>
<dbReference type="InterPro" id="IPR006683">
    <property type="entry name" value="Thioestr_dom"/>
</dbReference>
<sequence>MNLPDIAGLPAELGITDLYAEPGLARASLTVAPKHLAPIGRLHAGTSVTLADTVCGYGCLASLPDGATGFATSTITSHHVSTAEVGDSLAVEARLVHGGRTTQLWEAGVHRTSDGKLVTTVRVLQQLLYPR</sequence>
<dbReference type="InterPro" id="IPR029069">
    <property type="entry name" value="HotDog_dom_sf"/>
</dbReference>
<dbReference type="RefSeq" id="WP_159544978.1">
    <property type="nucleotide sequence ID" value="NZ_CP047156.1"/>
</dbReference>
<protein>
    <submittedName>
        <fullName evidence="3">Hotdog fold thioesterase</fullName>
    </submittedName>
</protein>
<dbReference type="OrthoDB" id="9813282at2"/>
<organism evidence="3 4">
    <name type="scientific">Epidermidibacterium keratini</name>
    <dbReference type="NCBI Taxonomy" id="1891644"/>
    <lineage>
        <taxon>Bacteria</taxon>
        <taxon>Bacillati</taxon>
        <taxon>Actinomycetota</taxon>
        <taxon>Actinomycetes</taxon>
        <taxon>Sporichthyales</taxon>
        <taxon>Sporichthyaceae</taxon>
        <taxon>Epidermidibacterium</taxon>
    </lineage>
</organism>
<dbReference type="Proteomes" id="UP000463857">
    <property type="component" value="Chromosome"/>
</dbReference>
<keyword evidence="1" id="KW-0378">Hydrolase</keyword>
<evidence type="ECO:0000313" key="4">
    <source>
        <dbReference type="Proteomes" id="UP000463857"/>
    </source>
</evidence>
<evidence type="ECO:0000313" key="3">
    <source>
        <dbReference type="EMBL" id="QHC00466.1"/>
    </source>
</evidence>
<name>A0A7L4YMU2_9ACTN</name>
<proteinExistence type="predicted"/>
<dbReference type="PANTHER" id="PTHR43240:SF8">
    <property type="entry name" value="PHENYLACETIC ACID DEGRADATION-RELATED PROTEIN"/>
    <property type="match status" value="1"/>
</dbReference>
<reference evidence="3 4" key="1">
    <citation type="journal article" date="2018" name="Int. J. Syst. Evol. Microbiol.">
        <title>Epidermidibacterium keratini gen. nov., sp. nov., a member of the family Sporichthyaceae, isolated from keratin epidermis.</title>
        <authorList>
            <person name="Lee D.G."/>
            <person name="Trujillo M.E."/>
            <person name="Kang S."/>
            <person name="Nam J.J."/>
            <person name="Kim Y.J."/>
        </authorList>
    </citation>
    <scope>NUCLEOTIDE SEQUENCE [LARGE SCALE GENOMIC DNA]</scope>
    <source>
        <strain evidence="3 4">EPI-7</strain>
    </source>
</reference>
<gene>
    <name evidence="3" type="ORF">EK0264_09345</name>
</gene>
<dbReference type="InParanoid" id="A0A7L4YMU2"/>
<dbReference type="NCBIfam" id="TIGR00369">
    <property type="entry name" value="unchar_dom_1"/>
    <property type="match status" value="1"/>
</dbReference>
<feature type="domain" description="Thioesterase" evidence="2">
    <location>
        <begin position="40"/>
        <end position="116"/>
    </location>
</feature>
<dbReference type="AlphaFoldDB" id="A0A7L4YMU2"/>
<dbReference type="KEGG" id="eke:EK0264_09345"/>
<dbReference type="GO" id="GO:0005829">
    <property type="term" value="C:cytosol"/>
    <property type="evidence" value="ECO:0007669"/>
    <property type="project" value="TreeGrafter"/>
</dbReference>
<dbReference type="Pfam" id="PF03061">
    <property type="entry name" value="4HBT"/>
    <property type="match status" value="1"/>
</dbReference>
<evidence type="ECO:0000256" key="1">
    <source>
        <dbReference type="ARBA" id="ARBA00022801"/>
    </source>
</evidence>
<dbReference type="GO" id="GO:0061522">
    <property type="term" value="F:1,4-dihydroxy-2-naphthoyl-CoA thioesterase activity"/>
    <property type="evidence" value="ECO:0007669"/>
    <property type="project" value="TreeGrafter"/>
</dbReference>
<dbReference type="PANTHER" id="PTHR43240">
    <property type="entry name" value="1,4-DIHYDROXY-2-NAPHTHOYL-COA THIOESTERASE 1"/>
    <property type="match status" value="1"/>
</dbReference>
<dbReference type="CDD" id="cd03443">
    <property type="entry name" value="PaaI_thioesterase"/>
    <property type="match status" value="1"/>
</dbReference>
<accession>A0A7L4YMU2</accession>
<evidence type="ECO:0000259" key="2">
    <source>
        <dbReference type="Pfam" id="PF03061"/>
    </source>
</evidence>
<dbReference type="InterPro" id="IPR003736">
    <property type="entry name" value="PAAI_dom"/>
</dbReference>
<dbReference type="EMBL" id="CP047156">
    <property type="protein sequence ID" value="QHC00466.1"/>
    <property type="molecule type" value="Genomic_DNA"/>
</dbReference>
<dbReference type="Gene3D" id="3.10.129.10">
    <property type="entry name" value="Hotdog Thioesterase"/>
    <property type="match status" value="1"/>
</dbReference>